<dbReference type="InterPro" id="IPR004675">
    <property type="entry name" value="AhpD_core"/>
</dbReference>
<protein>
    <submittedName>
        <fullName evidence="2">Carboxymuconolactone decarboxylase family protein</fullName>
    </submittedName>
</protein>
<evidence type="ECO:0000313" key="3">
    <source>
        <dbReference type="Proteomes" id="UP000722625"/>
    </source>
</evidence>
<dbReference type="EMBL" id="JAGYVZ010000016">
    <property type="protein sequence ID" value="MBS7232612.1"/>
    <property type="molecule type" value="Genomic_DNA"/>
</dbReference>
<gene>
    <name evidence="2" type="ORF">KHA90_16460</name>
</gene>
<keyword evidence="3" id="KW-1185">Reference proteome</keyword>
<feature type="domain" description="Carboxymuconolactone decarboxylase-like" evidence="1">
    <location>
        <begin position="41"/>
        <end position="115"/>
    </location>
</feature>
<evidence type="ECO:0000313" key="2">
    <source>
        <dbReference type="EMBL" id="MBS7232612.1"/>
    </source>
</evidence>
<sequence length="181" mass="19248">MARLTALDPDQTDGKSKELFTAIKGKMGMVPNMMRTMGNSPAVLNGYLGLSTALNSASLDPKVRELLSLMVANENGCDYCNSAHSFIGGKIGLDAVVLDQARSGISSDDKTNAVLEFAKAVLDTKGNVSDYAVDKFKAAGFGDTQIAEVIASVALSIFTNYFNNAAKTDIDFPKLEPINKN</sequence>
<dbReference type="PANTHER" id="PTHR35446:SF3">
    <property type="entry name" value="CMD DOMAIN-CONTAINING PROTEIN"/>
    <property type="match status" value="1"/>
</dbReference>
<dbReference type="Gene3D" id="1.20.1290.10">
    <property type="entry name" value="AhpD-like"/>
    <property type="match status" value="1"/>
</dbReference>
<dbReference type="Proteomes" id="UP000722625">
    <property type="component" value="Unassembled WGS sequence"/>
</dbReference>
<dbReference type="InterPro" id="IPR029032">
    <property type="entry name" value="AhpD-like"/>
</dbReference>
<dbReference type="SUPFAM" id="SSF69118">
    <property type="entry name" value="AhpD-like"/>
    <property type="match status" value="1"/>
</dbReference>
<reference evidence="2 3" key="1">
    <citation type="journal article" date="2018" name="Int. J. Syst. Evol. Microbiol.">
        <title>Flavobacterium chryseum sp. nov. and Flavobacterium psychroterrae sp. nov., novel environmental bacteria isolated from Antarctica.</title>
        <authorList>
            <person name="Kralova S."/>
            <person name="Svec P."/>
            <person name="Busse H.J."/>
            <person name="Stankova E."/>
            <person name="Vaczi P."/>
            <person name="Sedlacek I."/>
        </authorList>
    </citation>
    <scope>NUCLEOTIDE SEQUENCE [LARGE SCALE GENOMIC DNA]</scope>
    <source>
        <strain evidence="2 3">CCM 8827</strain>
    </source>
</reference>
<dbReference type="InterPro" id="IPR003779">
    <property type="entry name" value="CMD-like"/>
</dbReference>
<evidence type="ECO:0000259" key="1">
    <source>
        <dbReference type="Pfam" id="PF02627"/>
    </source>
</evidence>
<accession>A0ABS5PE98</accession>
<dbReference type="Pfam" id="PF02627">
    <property type="entry name" value="CMD"/>
    <property type="match status" value="1"/>
</dbReference>
<comment type="caution">
    <text evidence="2">The sequence shown here is derived from an EMBL/GenBank/DDBJ whole genome shotgun (WGS) entry which is preliminary data.</text>
</comment>
<organism evidence="2 3">
    <name type="scientific">Flavobacterium psychroterrae</name>
    <dbReference type="NCBI Taxonomy" id="2133767"/>
    <lineage>
        <taxon>Bacteria</taxon>
        <taxon>Pseudomonadati</taxon>
        <taxon>Bacteroidota</taxon>
        <taxon>Flavobacteriia</taxon>
        <taxon>Flavobacteriales</taxon>
        <taxon>Flavobacteriaceae</taxon>
        <taxon>Flavobacterium</taxon>
    </lineage>
</organism>
<name>A0ABS5PE98_9FLAO</name>
<dbReference type="RefSeq" id="WP_213302991.1">
    <property type="nucleotide sequence ID" value="NZ_JAGYVZ010000016.1"/>
</dbReference>
<proteinExistence type="predicted"/>
<dbReference type="PANTHER" id="PTHR35446">
    <property type="entry name" value="SI:CH211-175M2.5"/>
    <property type="match status" value="1"/>
</dbReference>
<dbReference type="NCBIfam" id="TIGR00778">
    <property type="entry name" value="ahpD_dom"/>
    <property type="match status" value="1"/>
</dbReference>